<organism evidence="2 3">
    <name type="scientific">Plectus sambesii</name>
    <dbReference type="NCBI Taxonomy" id="2011161"/>
    <lineage>
        <taxon>Eukaryota</taxon>
        <taxon>Metazoa</taxon>
        <taxon>Ecdysozoa</taxon>
        <taxon>Nematoda</taxon>
        <taxon>Chromadorea</taxon>
        <taxon>Plectida</taxon>
        <taxon>Plectina</taxon>
        <taxon>Plectoidea</taxon>
        <taxon>Plectidae</taxon>
        <taxon>Plectus</taxon>
    </lineage>
</organism>
<evidence type="ECO:0000256" key="1">
    <source>
        <dbReference type="SAM" id="MobiDB-lite"/>
    </source>
</evidence>
<keyword evidence="2" id="KW-1185">Reference proteome</keyword>
<evidence type="ECO:0000313" key="3">
    <source>
        <dbReference type="WBParaSite" id="PSAMB.scaffold12size138133.g196.t1"/>
    </source>
</evidence>
<feature type="region of interest" description="Disordered" evidence="1">
    <location>
        <begin position="63"/>
        <end position="89"/>
    </location>
</feature>
<feature type="compositionally biased region" description="Polar residues" evidence="1">
    <location>
        <begin position="68"/>
        <end position="80"/>
    </location>
</feature>
<sequence length="89" mass="9972">MEGVGARDKTDWRGIGDPFERWGQEAGGQWATSRPLSSREAPQSKIERRARLGNQCRSWLGNRVSGKFSGQSVERPQTNCPRRPAAFRG</sequence>
<feature type="compositionally biased region" description="Basic and acidic residues" evidence="1">
    <location>
        <begin position="1"/>
        <end position="23"/>
    </location>
</feature>
<evidence type="ECO:0000313" key="2">
    <source>
        <dbReference type="Proteomes" id="UP000887566"/>
    </source>
</evidence>
<dbReference type="WBParaSite" id="PSAMB.scaffold12size138133.g196.t1">
    <property type="protein sequence ID" value="PSAMB.scaffold12size138133.g196.t1"/>
    <property type="gene ID" value="PSAMB.scaffold12size138133.g196"/>
</dbReference>
<reference evidence="3" key="1">
    <citation type="submission" date="2022-11" db="UniProtKB">
        <authorList>
            <consortium name="WormBaseParasite"/>
        </authorList>
    </citation>
    <scope>IDENTIFICATION</scope>
</reference>
<proteinExistence type="predicted"/>
<dbReference type="AlphaFoldDB" id="A0A914UXS9"/>
<dbReference type="Proteomes" id="UP000887566">
    <property type="component" value="Unplaced"/>
</dbReference>
<feature type="region of interest" description="Disordered" evidence="1">
    <location>
        <begin position="1"/>
        <end position="49"/>
    </location>
</feature>
<name>A0A914UXS9_9BILA</name>
<accession>A0A914UXS9</accession>
<protein>
    <submittedName>
        <fullName evidence="3">Uncharacterized protein</fullName>
    </submittedName>
</protein>